<evidence type="ECO:0000256" key="1">
    <source>
        <dbReference type="SAM" id="MobiDB-lite"/>
    </source>
</evidence>
<dbReference type="AlphaFoldDB" id="A0AAU9BZD1"/>
<organism evidence="2 3">
    <name type="scientific">Enterobacter roggenkampii</name>
    <dbReference type="NCBI Taxonomy" id="1812935"/>
    <lineage>
        <taxon>Bacteria</taxon>
        <taxon>Pseudomonadati</taxon>
        <taxon>Pseudomonadota</taxon>
        <taxon>Gammaproteobacteria</taxon>
        <taxon>Enterobacterales</taxon>
        <taxon>Enterobacteriaceae</taxon>
        <taxon>Enterobacter</taxon>
        <taxon>Enterobacter cloacae complex</taxon>
    </lineage>
</organism>
<evidence type="ECO:0000313" key="3">
    <source>
        <dbReference type="Proteomes" id="UP000595858"/>
    </source>
</evidence>
<accession>A0AAU9BZD1</accession>
<protein>
    <submittedName>
        <fullName evidence="2">Uncharacterized protein</fullName>
    </submittedName>
</protein>
<feature type="compositionally biased region" description="Low complexity" evidence="1">
    <location>
        <begin position="1"/>
        <end position="17"/>
    </location>
</feature>
<feature type="region of interest" description="Disordered" evidence="1">
    <location>
        <begin position="1"/>
        <end position="32"/>
    </location>
</feature>
<evidence type="ECO:0000313" key="2">
    <source>
        <dbReference type="EMBL" id="BCL41182.1"/>
    </source>
</evidence>
<dbReference type="EMBL" id="AP023447">
    <property type="protein sequence ID" value="BCL41182.1"/>
    <property type="molecule type" value="Genomic_DNA"/>
</dbReference>
<name>A0AAU9BZD1_9ENTR</name>
<reference evidence="2" key="1">
    <citation type="journal article" date="2020" name="J Glob Antimicrob Resist">
        <title>Genomic characterization of clinical Enterobacter roggenkampii co-harboring blaIMP-1- and blaGES-5-encoding IncP6 and mcr-9-encoding IncHI2 plasmids isolated in Japan.</title>
        <authorList>
            <person name="Umeda K."/>
            <person name="Nakamura H."/>
            <person name="Fukuda A."/>
            <person name="Matsumoto Y."/>
            <person name="Motooka D."/>
            <person name="Nakamura S."/>
            <person name="Yasui Y."/>
            <person name="Yoshida H."/>
            <person name="Kawahara R."/>
        </authorList>
    </citation>
    <scope>NUCLEOTIDE SEQUENCE</scope>
    <source>
        <strain evidence="2">OIPH-N260</strain>
    </source>
</reference>
<proteinExistence type="predicted"/>
<gene>
    <name evidence="2" type="ORF">OIPHN260_06840</name>
</gene>
<dbReference type="Proteomes" id="UP000595858">
    <property type="component" value="Chromosome"/>
</dbReference>
<sequence>MFAEGSGQNGGTQNTGEASTMTEPKQPGFKKGFLFGIRTGEKNKTYTLSVDACCPTEAIAELKNALVALEERRSHFASGENNVMMIGNVATTSRFKAAPNPATQLSCDQRILEAESAVPRTVLPHQS</sequence>